<sequence>MPNIHLPHNIPFWKNTFSRRPTAPTRPTMALIERAGEHSCGKPRNASDFLHNKKPYGFGTTLITVGYSAQKTEWEGRIRELSPAEAPLGLIEVRAIDDSPSHKADLVLVDLTRTDKHGFLDAEERLAVMSTRARLAMVILTANNKENDSIDRDPEDFKRACAGKVLKLTDANVNKVEEHNREVEAAKLLYDVGMVLSRPHPLDHAVAFKGHDLNTAREGRFVPWECQPTAYKQQPDRSTTYPYFALPAFGLTGMTFTDSVWKAVDSFRKANSTTYITHVQILYAALVYFWLQTEQGKQREPIRSAVTSLPDVKIKPPILNYAP</sequence>
<accession>A0ABR1GSG1</accession>
<name>A0ABR1GSG1_9HYPO</name>
<dbReference type="Gene3D" id="3.40.50.300">
    <property type="entry name" value="P-loop containing nucleotide triphosphate hydrolases"/>
    <property type="match status" value="1"/>
</dbReference>
<keyword evidence="2" id="KW-1185">Reference proteome</keyword>
<evidence type="ECO:0000313" key="1">
    <source>
        <dbReference type="EMBL" id="KAK7408344.1"/>
    </source>
</evidence>
<dbReference type="InterPro" id="IPR027417">
    <property type="entry name" value="P-loop_NTPase"/>
</dbReference>
<evidence type="ECO:0000313" key="2">
    <source>
        <dbReference type="Proteomes" id="UP001498476"/>
    </source>
</evidence>
<protein>
    <recommendedName>
        <fullName evidence="3">DNA2/NAM7 helicase-like C-terminal domain-containing protein</fullName>
    </recommendedName>
</protein>
<gene>
    <name evidence="1" type="ORF">QQX98_009492</name>
</gene>
<reference evidence="1 2" key="1">
    <citation type="journal article" date="2025" name="Microbiol. Resour. Announc.">
        <title>Draft genome sequences for Neonectria magnoliae and Neonectria punicea, canker pathogens of Liriodendron tulipifera and Acer saccharum in West Virginia.</title>
        <authorList>
            <person name="Petronek H.M."/>
            <person name="Kasson M.T."/>
            <person name="Metheny A.M."/>
            <person name="Stauder C.M."/>
            <person name="Lovett B."/>
            <person name="Lynch S.C."/>
            <person name="Garnas J.R."/>
            <person name="Kasson L.R."/>
            <person name="Stajich J.E."/>
        </authorList>
    </citation>
    <scope>NUCLEOTIDE SEQUENCE [LARGE SCALE GENOMIC DNA]</scope>
    <source>
        <strain evidence="1 2">NRRL 64653</strain>
    </source>
</reference>
<dbReference type="Proteomes" id="UP001498476">
    <property type="component" value="Unassembled WGS sequence"/>
</dbReference>
<evidence type="ECO:0008006" key="3">
    <source>
        <dbReference type="Google" id="ProtNLM"/>
    </source>
</evidence>
<proteinExistence type="predicted"/>
<comment type="caution">
    <text evidence="1">The sequence shown here is derived from an EMBL/GenBank/DDBJ whole genome shotgun (WGS) entry which is preliminary data.</text>
</comment>
<organism evidence="1 2">
    <name type="scientific">Neonectria punicea</name>
    <dbReference type="NCBI Taxonomy" id="979145"/>
    <lineage>
        <taxon>Eukaryota</taxon>
        <taxon>Fungi</taxon>
        <taxon>Dikarya</taxon>
        <taxon>Ascomycota</taxon>
        <taxon>Pezizomycotina</taxon>
        <taxon>Sordariomycetes</taxon>
        <taxon>Hypocreomycetidae</taxon>
        <taxon>Hypocreales</taxon>
        <taxon>Nectriaceae</taxon>
        <taxon>Neonectria</taxon>
    </lineage>
</organism>
<dbReference type="EMBL" id="JAZAVJ010000190">
    <property type="protein sequence ID" value="KAK7408344.1"/>
    <property type="molecule type" value="Genomic_DNA"/>
</dbReference>